<dbReference type="EMBL" id="FNQR01000002">
    <property type="protein sequence ID" value="SDZ92864.1"/>
    <property type="molecule type" value="Genomic_DNA"/>
</dbReference>
<keyword evidence="2" id="KW-1185">Reference proteome</keyword>
<name>A0A1H3X2L2_9BACI</name>
<evidence type="ECO:0000313" key="2">
    <source>
        <dbReference type="Proteomes" id="UP000198584"/>
    </source>
</evidence>
<reference evidence="1 2" key="1">
    <citation type="submission" date="2016-10" db="EMBL/GenBank/DDBJ databases">
        <authorList>
            <person name="de Groot N.N."/>
        </authorList>
    </citation>
    <scope>NUCLEOTIDE SEQUENCE [LARGE SCALE GENOMIC DNA]</scope>
    <source>
        <strain evidence="1 2">CCM7597</strain>
    </source>
</reference>
<dbReference type="AlphaFoldDB" id="A0A1H3X2L2"/>
<dbReference type="InterPro" id="IPR019644">
    <property type="entry name" value="DUF2508"/>
</dbReference>
<dbReference type="Pfam" id="PF10704">
    <property type="entry name" value="DUF2508"/>
    <property type="match status" value="1"/>
</dbReference>
<accession>A0A1H3X2L2</accession>
<proteinExistence type="predicted"/>
<organism evidence="1 2">
    <name type="scientific">Thalassobacillus cyri</name>
    <dbReference type="NCBI Taxonomy" id="571932"/>
    <lineage>
        <taxon>Bacteria</taxon>
        <taxon>Bacillati</taxon>
        <taxon>Bacillota</taxon>
        <taxon>Bacilli</taxon>
        <taxon>Bacillales</taxon>
        <taxon>Bacillaceae</taxon>
        <taxon>Thalassobacillus</taxon>
    </lineage>
</organism>
<protein>
    <recommendedName>
        <fullName evidence="3">DUF2508 family protein</fullName>
    </recommendedName>
</protein>
<sequence length="93" mass="11575">MRMKLHYPRRWKEEENYNKKVARLRRKKIKKVMDQQLLSEIYYLKQDWMKLKKIIDHSIDPTEEGLRDLALVQAKYFYLLREARHRKLNALSK</sequence>
<evidence type="ECO:0000313" key="1">
    <source>
        <dbReference type="EMBL" id="SDZ92864.1"/>
    </source>
</evidence>
<dbReference type="Proteomes" id="UP000198584">
    <property type="component" value="Unassembled WGS sequence"/>
</dbReference>
<evidence type="ECO:0008006" key="3">
    <source>
        <dbReference type="Google" id="ProtNLM"/>
    </source>
</evidence>
<gene>
    <name evidence="1" type="ORF">SAMN05421743_1023</name>
</gene>
<dbReference type="STRING" id="571932.SAMN05421743_1023"/>